<name>H8G728_9PSEU</name>
<evidence type="ECO:0000256" key="1">
    <source>
        <dbReference type="ARBA" id="ARBA00004141"/>
    </source>
</evidence>
<dbReference type="AlphaFoldDB" id="H8G728"/>
<dbReference type="InterPro" id="IPR050480">
    <property type="entry name" value="CysZ-like"/>
</dbReference>
<dbReference type="Pfam" id="PF07264">
    <property type="entry name" value="EI24"/>
    <property type="match status" value="1"/>
</dbReference>
<dbReference type="GO" id="GO:0019344">
    <property type="term" value="P:cysteine biosynthetic process"/>
    <property type="evidence" value="ECO:0007669"/>
    <property type="project" value="TreeGrafter"/>
</dbReference>
<dbReference type="GO" id="GO:0009675">
    <property type="term" value="F:high-affinity sulfate:proton symporter activity"/>
    <property type="evidence" value="ECO:0007669"/>
    <property type="project" value="TreeGrafter"/>
</dbReference>
<feature type="transmembrane region" description="Helical" evidence="10">
    <location>
        <begin position="71"/>
        <end position="100"/>
    </location>
</feature>
<evidence type="ECO:0000256" key="6">
    <source>
        <dbReference type="ARBA" id="ARBA00022692"/>
    </source>
</evidence>
<dbReference type="EMBL" id="CM001466">
    <property type="protein sequence ID" value="EHY87297.1"/>
    <property type="molecule type" value="Genomic_DNA"/>
</dbReference>
<feature type="transmembrane region" description="Helical" evidence="10">
    <location>
        <begin position="24"/>
        <end position="51"/>
    </location>
</feature>
<keyword evidence="6 10" id="KW-0812">Transmembrane</keyword>
<dbReference type="HOGENOM" id="CLU_070331_0_0_11"/>
<evidence type="ECO:0000256" key="2">
    <source>
        <dbReference type="ARBA" id="ARBA00022448"/>
    </source>
</evidence>
<evidence type="ECO:0000256" key="4">
    <source>
        <dbReference type="ARBA" id="ARBA00022519"/>
    </source>
</evidence>
<dbReference type="InterPro" id="IPR059112">
    <property type="entry name" value="CysZ/EI24"/>
</dbReference>
<evidence type="ECO:0000256" key="7">
    <source>
        <dbReference type="ARBA" id="ARBA00022989"/>
    </source>
</evidence>
<accession>H8G728</accession>
<dbReference type="Proteomes" id="UP000004705">
    <property type="component" value="Chromosome"/>
</dbReference>
<dbReference type="PANTHER" id="PTHR37468:SF1">
    <property type="entry name" value="SULFATE TRANSPORTER CYSZ"/>
    <property type="match status" value="1"/>
</dbReference>
<dbReference type="PANTHER" id="PTHR37468">
    <property type="entry name" value="SULFATE TRANSPORTER CYSZ"/>
    <property type="match status" value="1"/>
</dbReference>
<evidence type="ECO:0000313" key="11">
    <source>
        <dbReference type="EMBL" id="EHY87297.1"/>
    </source>
</evidence>
<keyword evidence="5" id="KW-0028">Amino-acid biosynthesis</keyword>
<keyword evidence="4" id="KW-0997">Cell inner membrane</keyword>
<protein>
    <submittedName>
        <fullName evidence="11">Uncharacterized protein involved in cysteine biosynthesis</fullName>
    </submittedName>
</protein>
<gene>
    <name evidence="11" type="ORF">SacazDRAFT_00316</name>
</gene>
<evidence type="ECO:0000256" key="3">
    <source>
        <dbReference type="ARBA" id="ARBA00022475"/>
    </source>
</evidence>
<reference evidence="11 12" key="1">
    <citation type="journal article" date="2012" name="Stand. Genomic Sci.">
        <title>Genome sequence of the soil bacterium Saccharomonospora azurea type strain (NA-128(T)).</title>
        <authorList>
            <person name="Klenk H.P."/>
            <person name="Held B."/>
            <person name="Lucas S."/>
            <person name="Lapidus A."/>
            <person name="Copeland A."/>
            <person name="Hammon N."/>
            <person name="Pitluck S."/>
            <person name="Goodwin L.A."/>
            <person name="Han C."/>
            <person name="Tapia R."/>
            <person name="Brambilla E.M."/>
            <person name="Potter G."/>
            <person name="Land M."/>
            <person name="Ivanova N."/>
            <person name="Rohde M."/>
            <person name="Goker M."/>
            <person name="Detter J.C."/>
            <person name="Kyrpides N.C."/>
            <person name="Woyke T."/>
        </authorList>
    </citation>
    <scope>NUCLEOTIDE SEQUENCE [LARGE SCALE GENOMIC DNA]</scope>
    <source>
        <strain evidence="11 12">NA-128</strain>
    </source>
</reference>
<evidence type="ECO:0000256" key="5">
    <source>
        <dbReference type="ARBA" id="ARBA00022605"/>
    </source>
</evidence>
<evidence type="ECO:0000256" key="8">
    <source>
        <dbReference type="ARBA" id="ARBA00023032"/>
    </source>
</evidence>
<comment type="subcellular location">
    <subcellularLocation>
        <location evidence="1">Membrane</location>
        <topology evidence="1">Multi-pass membrane protein</topology>
    </subcellularLocation>
</comment>
<dbReference type="RefSeq" id="WP_005437992.1">
    <property type="nucleotide sequence ID" value="NZ_CM001466.1"/>
</dbReference>
<sequence length="254" mass="27367">MRDFVRGVRFFGQGLLILLRSPKLLLIGALPVVLTTALLTGGLIALVYWIGDLSALITPFADDWAGFWQTTIRIAAGVAIVGLAAVLGMVSFSALTLAIGGPFYEHIAEKVEDDLGGAPSELELSWGRLLWMGLRDGVLLMLRSLMFTLPLFVAGFIPVVGQTVVPVLMAFVTAWFLALELVAVSFYRRGMDLRQRRELLARRRGLAWGLGLPASLLCLIPAVALVVFPIAFVGGVLVAREVLSTEPEAPAPVT</sequence>
<keyword evidence="9 10" id="KW-0472">Membrane</keyword>
<feature type="transmembrane region" description="Helical" evidence="10">
    <location>
        <begin position="138"/>
        <end position="161"/>
    </location>
</feature>
<keyword evidence="12" id="KW-1185">Reference proteome</keyword>
<evidence type="ECO:0000313" key="12">
    <source>
        <dbReference type="Proteomes" id="UP000004705"/>
    </source>
</evidence>
<dbReference type="GO" id="GO:0005886">
    <property type="term" value="C:plasma membrane"/>
    <property type="evidence" value="ECO:0007669"/>
    <property type="project" value="TreeGrafter"/>
</dbReference>
<feature type="transmembrane region" description="Helical" evidence="10">
    <location>
        <begin position="167"/>
        <end position="187"/>
    </location>
</feature>
<feature type="transmembrane region" description="Helical" evidence="10">
    <location>
        <begin position="208"/>
        <end position="238"/>
    </location>
</feature>
<keyword evidence="8" id="KW-0764">Sulfate transport</keyword>
<evidence type="ECO:0000256" key="9">
    <source>
        <dbReference type="ARBA" id="ARBA00023136"/>
    </source>
</evidence>
<evidence type="ECO:0000256" key="10">
    <source>
        <dbReference type="SAM" id="Phobius"/>
    </source>
</evidence>
<dbReference type="GO" id="GO:0000103">
    <property type="term" value="P:sulfate assimilation"/>
    <property type="evidence" value="ECO:0007669"/>
    <property type="project" value="TreeGrafter"/>
</dbReference>
<organism evidence="11 12">
    <name type="scientific">Saccharomonospora azurea NA-128</name>
    <dbReference type="NCBI Taxonomy" id="882081"/>
    <lineage>
        <taxon>Bacteria</taxon>
        <taxon>Bacillati</taxon>
        <taxon>Actinomycetota</taxon>
        <taxon>Actinomycetes</taxon>
        <taxon>Pseudonocardiales</taxon>
        <taxon>Pseudonocardiaceae</taxon>
        <taxon>Saccharomonospora</taxon>
    </lineage>
</organism>
<keyword evidence="7 10" id="KW-1133">Transmembrane helix</keyword>
<keyword evidence="2" id="KW-0813">Transport</keyword>
<proteinExistence type="predicted"/>
<dbReference type="OrthoDB" id="3375053at2"/>
<keyword evidence="3" id="KW-1003">Cell membrane</keyword>